<accession>A0A078AWN7</accession>
<dbReference type="Proteomes" id="UP000039865">
    <property type="component" value="Unassembled WGS sequence"/>
</dbReference>
<protein>
    <submittedName>
        <fullName evidence="2">Uncharacterized protein</fullName>
    </submittedName>
</protein>
<evidence type="ECO:0000313" key="3">
    <source>
        <dbReference type="Proteomes" id="UP000039865"/>
    </source>
</evidence>
<proteinExistence type="predicted"/>
<organism evidence="2 3">
    <name type="scientific">Stylonychia lemnae</name>
    <name type="common">Ciliate</name>
    <dbReference type="NCBI Taxonomy" id="5949"/>
    <lineage>
        <taxon>Eukaryota</taxon>
        <taxon>Sar</taxon>
        <taxon>Alveolata</taxon>
        <taxon>Ciliophora</taxon>
        <taxon>Intramacronucleata</taxon>
        <taxon>Spirotrichea</taxon>
        <taxon>Stichotrichia</taxon>
        <taxon>Sporadotrichida</taxon>
        <taxon>Oxytrichidae</taxon>
        <taxon>Stylonychinae</taxon>
        <taxon>Stylonychia</taxon>
    </lineage>
</organism>
<dbReference type="InParanoid" id="A0A078AWN7"/>
<keyword evidence="1" id="KW-0732">Signal</keyword>
<evidence type="ECO:0000313" key="2">
    <source>
        <dbReference type="EMBL" id="CDW86574.1"/>
    </source>
</evidence>
<sequence>MLKTTLTLAIVATAVLADSNVFTLEFERENEGPTINLPDSFTMETALYIESENGSWTDPKTHVVWYCDGEGDRFKVEHKHPETGKVLQTIFTDFKKKVELTHIAESNKCTKKETTGLNLKRFLKQIFHKDSPMFEYVGFVIPEFDKLDKYHAFVTKEEGVPVHQRATQFYFDSTGVSNWVKFYKPENQSELHNIMAVKEHKFQDSCFAMDNCHENIAQSYIEEYLKSPEQYKAYF</sequence>
<feature type="signal peptide" evidence="1">
    <location>
        <begin position="1"/>
        <end position="17"/>
    </location>
</feature>
<feature type="chain" id="PRO_5001729740" evidence="1">
    <location>
        <begin position="18"/>
        <end position="235"/>
    </location>
</feature>
<dbReference type="AlphaFoldDB" id="A0A078AWN7"/>
<name>A0A078AWN7_STYLE</name>
<keyword evidence="3" id="KW-1185">Reference proteome</keyword>
<gene>
    <name evidence="2" type="primary">Contig4700.g5022</name>
    <name evidence="2" type="ORF">STYLEM_15669</name>
</gene>
<dbReference type="EMBL" id="CCKQ01014787">
    <property type="protein sequence ID" value="CDW86574.1"/>
    <property type="molecule type" value="Genomic_DNA"/>
</dbReference>
<evidence type="ECO:0000256" key="1">
    <source>
        <dbReference type="SAM" id="SignalP"/>
    </source>
</evidence>
<reference evidence="2 3" key="1">
    <citation type="submission" date="2014-06" db="EMBL/GenBank/DDBJ databases">
        <authorList>
            <person name="Swart Estienne"/>
        </authorList>
    </citation>
    <scope>NUCLEOTIDE SEQUENCE [LARGE SCALE GENOMIC DNA]</scope>
    <source>
        <strain evidence="2 3">130c</strain>
    </source>
</reference>